<name>A0ABD1W6Y5_9LAMI</name>
<organism evidence="2 3">
    <name type="scientific">Forsythia ovata</name>
    <dbReference type="NCBI Taxonomy" id="205694"/>
    <lineage>
        <taxon>Eukaryota</taxon>
        <taxon>Viridiplantae</taxon>
        <taxon>Streptophyta</taxon>
        <taxon>Embryophyta</taxon>
        <taxon>Tracheophyta</taxon>
        <taxon>Spermatophyta</taxon>
        <taxon>Magnoliopsida</taxon>
        <taxon>eudicotyledons</taxon>
        <taxon>Gunneridae</taxon>
        <taxon>Pentapetalae</taxon>
        <taxon>asterids</taxon>
        <taxon>lamiids</taxon>
        <taxon>Lamiales</taxon>
        <taxon>Oleaceae</taxon>
        <taxon>Forsythieae</taxon>
        <taxon>Forsythia</taxon>
    </lineage>
</organism>
<comment type="caution">
    <text evidence="2">The sequence shown here is derived from an EMBL/GenBank/DDBJ whole genome shotgun (WGS) entry which is preliminary data.</text>
</comment>
<keyword evidence="3" id="KW-1185">Reference proteome</keyword>
<evidence type="ECO:0000313" key="3">
    <source>
        <dbReference type="Proteomes" id="UP001604277"/>
    </source>
</evidence>
<evidence type="ECO:0000256" key="1">
    <source>
        <dbReference type="SAM" id="MobiDB-lite"/>
    </source>
</evidence>
<feature type="compositionally biased region" description="Basic and acidic residues" evidence="1">
    <location>
        <begin position="95"/>
        <end position="107"/>
    </location>
</feature>
<proteinExistence type="predicted"/>
<protein>
    <submittedName>
        <fullName evidence="2">Uncharacterized protein</fullName>
    </submittedName>
</protein>
<dbReference type="EMBL" id="JBFOLJ010000004">
    <property type="protein sequence ID" value="KAL2544548.1"/>
    <property type="molecule type" value="Genomic_DNA"/>
</dbReference>
<dbReference type="AlphaFoldDB" id="A0ABD1W6Y5"/>
<dbReference type="Proteomes" id="UP001604277">
    <property type="component" value="Unassembled WGS sequence"/>
</dbReference>
<accession>A0ABD1W6Y5</accession>
<reference evidence="3" key="1">
    <citation type="submission" date="2024-07" db="EMBL/GenBank/DDBJ databases">
        <title>Two chromosome-level genome assemblies of Korean endemic species Abeliophyllum distichum and Forsythia ovata (Oleaceae).</title>
        <authorList>
            <person name="Jang H."/>
        </authorList>
    </citation>
    <scope>NUCLEOTIDE SEQUENCE [LARGE SCALE GENOMIC DNA]</scope>
</reference>
<gene>
    <name evidence="2" type="ORF">Fot_13781</name>
</gene>
<evidence type="ECO:0000313" key="2">
    <source>
        <dbReference type="EMBL" id="KAL2544548.1"/>
    </source>
</evidence>
<sequence length="107" mass="11602">MDENEDIYPQPLMSRTASIPEVVIPQASKEIVGTSTAVPLASRIAVDISSILPLEEILLPSKDIQRSGKRKTVADDEREAVVPRRCTEGGGGSGDSRKMKRDREAPS</sequence>
<feature type="compositionally biased region" description="Basic and acidic residues" evidence="1">
    <location>
        <begin position="72"/>
        <end position="87"/>
    </location>
</feature>
<feature type="region of interest" description="Disordered" evidence="1">
    <location>
        <begin position="65"/>
        <end position="107"/>
    </location>
</feature>